<proteinExistence type="predicted"/>
<feature type="compositionally biased region" description="Polar residues" evidence="3">
    <location>
        <begin position="190"/>
        <end position="204"/>
    </location>
</feature>
<feature type="compositionally biased region" description="Basic and acidic residues" evidence="3">
    <location>
        <begin position="233"/>
        <end position="247"/>
    </location>
</feature>
<evidence type="ECO:0000313" key="6">
    <source>
        <dbReference type="Proteomes" id="UP000192578"/>
    </source>
</evidence>
<dbReference type="SMART" id="SM00875">
    <property type="entry name" value="BACK"/>
    <property type="match status" value="1"/>
</dbReference>
<feature type="region of interest" description="Disordered" evidence="3">
    <location>
        <begin position="738"/>
        <end position="793"/>
    </location>
</feature>
<sequence>MASSNYTRPKPLPPGGIMVAPIITPAFTVQVKDLGPPGLPPDPSKIRERDERQSRARNANDQTALTREAQQEQANKDTKDASPKNCPAGKLRSMKDRFCPPRPDLWKCVNNADAQVRWQQVKSKARRGPLYRAYTTKSVGEYDKGNPSLTRSALRKMRETDNASFATTDTQKLLAMLKESEGEIEGLSITSSMKGSSAESSTESIFEPLKHRNRRDYGGLRVVRKKPSPDPMTRLEKRWSKKEEQPEQKSSPITKKAERMPGCSPAASAAHEDGWWRKGDINWRDAPNKAKNKLISGDRHDHNANQLPAIAHLGQLSRTSADSGLTQDQSFPQNVPRTKPWPSPDTQTCYTTKAGNRDDQQQYGSPNSPCSDQNQRSKRRLQNKSSRTRSRDGDWAPVVYEDPKPQKAFASNVFVRDMTKTRNANLARTSKMKLLMKVPGDPAVIKQIGPLGGTSRSHSCTPTSLEASDLMALEEDINEAEQQEDAKRLAIFMSGDLKDQLFTDVIIKCKDHVYKIHKEFLLAFTTYDIPVISGEPLRDFPVLDLSHLDSSDVATVLHFLYYGELRLSVYNILGVQATACALGVVDLPPIIQDFHDKLFNSPNLINLIEFAEGKDLRDLYTYSWKVFTAAFYDHINGGHFLNWDVKWVLRLLGHEEIPIKSELEIFEAARLWLNYRPEERSDSVKSVLTTVRWTYMTPEEMVECEREDPVLMGRQEAHELVSDANWYKIMIRNGVPWTDFNIPPPRGNPNNPGRMQRPRSGRSAPAPSSPQAIPSINNHRGQTISNNHSHANNIPPNGCNYSCAPARSFQSERDLSQQQKSSAMMCDHTIRDTTDHHHDSDDFRELDGYSEASFNSLDVDLSIVSCDADDGRNGGH</sequence>
<feature type="non-terminal residue" evidence="5">
    <location>
        <position position="1"/>
    </location>
</feature>
<dbReference type="AlphaFoldDB" id="A0A1W0WFJ5"/>
<feature type="region of interest" description="Disordered" evidence="3">
    <location>
        <begin position="320"/>
        <end position="399"/>
    </location>
</feature>
<feature type="region of interest" description="Disordered" evidence="3">
    <location>
        <begin position="31"/>
        <end position="97"/>
    </location>
</feature>
<feature type="domain" description="BTB" evidence="4">
    <location>
        <begin position="503"/>
        <end position="569"/>
    </location>
</feature>
<feature type="compositionally biased region" description="Polar residues" evidence="3">
    <location>
        <begin position="777"/>
        <end position="793"/>
    </location>
</feature>
<dbReference type="PANTHER" id="PTHR45632:SF3">
    <property type="entry name" value="KELCH-LIKE PROTEIN 32"/>
    <property type="match status" value="1"/>
</dbReference>
<keyword evidence="2" id="KW-0677">Repeat</keyword>
<name>A0A1W0WFJ5_HYPEX</name>
<dbReference type="OrthoDB" id="6350321at2759"/>
<feature type="region of interest" description="Disordered" evidence="3">
    <location>
        <begin position="190"/>
        <end position="271"/>
    </location>
</feature>
<dbReference type="EMBL" id="MTYJ01000113">
    <property type="protein sequence ID" value="OQV13968.1"/>
    <property type="molecule type" value="Genomic_DNA"/>
</dbReference>
<dbReference type="InterPro" id="IPR011705">
    <property type="entry name" value="BACK"/>
</dbReference>
<feature type="compositionally biased region" description="Polar residues" evidence="3">
    <location>
        <begin position="344"/>
        <end position="354"/>
    </location>
</feature>
<keyword evidence="6" id="KW-1185">Reference proteome</keyword>
<comment type="caution">
    <text evidence="5">The sequence shown here is derived from an EMBL/GenBank/DDBJ whole genome shotgun (WGS) entry which is preliminary data.</text>
</comment>
<feature type="compositionally biased region" description="Polar residues" evidence="3">
    <location>
        <begin position="56"/>
        <end position="65"/>
    </location>
</feature>
<protein>
    <submittedName>
        <fullName evidence="5">Glyceraldehyde-3-phosphate dehydrogenase</fullName>
    </submittedName>
</protein>
<dbReference type="PANTHER" id="PTHR45632">
    <property type="entry name" value="LD33804P"/>
    <property type="match status" value="1"/>
</dbReference>
<feature type="compositionally biased region" description="Low complexity" evidence="3">
    <location>
        <begin position="761"/>
        <end position="776"/>
    </location>
</feature>
<organism evidence="5 6">
    <name type="scientific">Hypsibius exemplaris</name>
    <name type="common">Freshwater tardigrade</name>
    <dbReference type="NCBI Taxonomy" id="2072580"/>
    <lineage>
        <taxon>Eukaryota</taxon>
        <taxon>Metazoa</taxon>
        <taxon>Ecdysozoa</taxon>
        <taxon>Tardigrada</taxon>
        <taxon>Eutardigrada</taxon>
        <taxon>Parachela</taxon>
        <taxon>Hypsibioidea</taxon>
        <taxon>Hypsibiidae</taxon>
        <taxon>Hypsibius</taxon>
    </lineage>
</organism>
<feature type="compositionally biased region" description="Polar residues" evidence="3">
    <location>
        <begin position="361"/>
        <end position="374"/>
    </location>
</feature>
<reference evidence="6" key="1">
    <citation type="submission" date="2017-01" db="EMBL/GenBank/DDBJ databases">
        <title>Comparative genomics of anhydrobiosis in the tardigrade Hypsibius dujardini.</title>
        <authorList>
            <person name="Yoshida Y."/>
            <person name="Koutsovoulos G."/>
            <person name="Laetsch D."/>
            <person name="Stevens L."/>
            <person name="Kumar S."/>
            <person name="Horikawa D."/>
            <person name="Ishino K."/>
            <person name="Komine S."/>
            <person name="Tomita M."/>
            <person name="Blaxter M."/>
            <person name="Arakawa K."/>
        </authorList>
    </citation>
    <scope>NUCLEOTIDE SEQUENCE [LARGE SCALE GENOMIC DNA]</scope>
    <source>
        <strain evidence="6">Z151</strain>
    </source>
</reference>
<dbReference type="Gene3D" id="1.25.40.420">
    <property type="match status" value="1"/>
</dbReference>
<dbReference type="PROSITE" id="PS50097">
    <property type="entry name" value="BTB"/>
    <property type="match status" value="1"/>
</dbReference>
<dbReference type="InterPro" id="IPR011333">
    <property type="entry name" value="SKP1/BTB/POZ_sf"/>
</dbReference>
<feature type="compositionally biased region" description="Polar residues" evidence="3">
    <location>
        <begin position="320"/>
        <end position="336"/>
    </location>
</feature>
<dbReference type="Gene3D" id="3.30.710.10">
    <property type="entry name" value="Potassium Channel Kv1.1, Chain A"/>
    <property type="match status" value="1"/>
</dbReference>
<evidence type="ECO:0000259" key="4">
    <source>
        <dbReference type="PROSITE" id="PS50097"/>
    </source>
</evidence>
<dbReference type="SUPFAM" id="SSF54695">
    <property type="entry name" value="POZ domain"/>
    <property type="match status" value="1"/>
</dbReference>
<evidence type="ECO:0000256" key="2">
    <source>
        <dbReference type="ARBA" id="ARBA00022737"/>
    </source>
</evidence>
<evidence type="ECO:0000256" key="3">
    <source>
        <dbReference type="SAM" id="MobiDB-lite"/>
    </source>
</evidence>
<dbReference type="Pfam" id="PF07707">
    <property type="entry name" value="BACK"/>
    <property type="match status" value="1"/>
</dbReference>
<dbReference type="CDD" id="cd18186">
    <property type="entry name" value="BTB_POZ_ZBTB_KLHL-like"/>
    <property type="match status" value="1"/>
</dbReference>
<evidence type="ECO:0000313" key="5">
    <source>
        <dbReference type="EMBL" id="OQV13968.1"/>
    </source>
</evidence>
<accession>A0A1W0WFJ5</accession>
<gene>
    <name evidence="5" type="ORF">BV898_11850</name>
</gene>
<evidence type="ECO:0000256" key="1">
    <source>
        <dbReference type="ARBA" id="ARBA00022441"/>
    </source>
</evidence>
<feature type="compositionally biased region" description="Basic residues" evidence="3">
    <location>
        <begin position="376"/>
        <end position="388"/>
    </location>
</feature>
<dbReference type="Pfam" id="PF00651">
    <property type="entry name" value="BTB"/>
    <property type="match status" value="1"/>
</dbReference>
<dbReference type="InterPro" id="IPR000210">
    <property type="entry name" value="BTB/POZ_dom"/>
</dbReference>
<keyword evidence="1" id="KW-0880">Kelch repeat</keyword>
<feature type="compositionally biased region" description="Basic and acidic residues" evidence="3">
    <location>
        <begin position="44"/>
        <end position="54"/>
    </location>
</feature>
<dbReference type="Proteomes" id="UP000192578">
    <property type="component" value="Unassembled WGS sequence"/>
</dbReference>